<dbReference type="PROSITE" id="PS50943">
    <property type="entry name" value="HTH_CROC1"/>
    <property type="match status" value="1"/>
</dbReference>
<dbReference type="Pfam" id="PF01381">
    <property type="entry name" value="HTH_3"/>
    <property type="match status" value="1"/>
</dbReference>
<dbReference type="SMART" id="SM00530">
    <property type="entry name" value="HTH_XRE"/>
    <property type="match status" value="1"/>
</dbReference>
<reference evidence="3 4" key="1">
    <citation type="submission" date="2013-12" db="EMBL/GenBank/DDBJ databases">
        <title>Genome and proteome characterization of Caldibacillus debilis GB1 derived from a cellulolytic aero-tolerant co-culture.</title>
        <authorList>
            <person name="Wushke S.T."/>
            <person name="Zhang X."/>
            <person name="Fristensky B."/>
            <person name="Wilkins J.A."/>
            <person name="Levin D.B."/>
            <person name="Sparling R."/>
        </authorList>
    </citation>
    <scope>NUCLEOTIDE SEQUENCE [LARGE SCALE GENOMIC DNA]</scope>
    <source>
        <strain evidence="3 4">GB1</strain>
    </source>
</reference>
<dbReference type="PANTHER" id="PTHR46558">
    <property type="entry name" value="TRACRIPTIONAL REGULATORY PROTEIN-RELATED-RELATED"/>
    <property type="match status" value="1"/>
</dbReference>
<dbReference type="GO" id="GO:0003677">
    <property type="term" value="F:DNA binding"/>
    <property type="evidence" value="ECO:0007669"/>
    <property type="project" value="UniProtKB-KW"/>
</dbReference>
<organism evidence="3 4">
    <name type="scientific">Caldibacillus debilis GB1</name>
    <dbReference type="NCBI Taxonomy" id="1339248"/>
    <lineage>
        <taxon>Bacteria</taxon>
        <taxon>Bacillati</taxon>
        <taxon>Bacillota</taxon>
        <taxon>Bacilli</taxon>
        <taxon>Bacillales</taxon>
        <taxon>Bacillaceae</taxon>
        <taxon>Caldibacillus</taxon>
    </lineage>
</organism>
<accession>A0A420VIL6</accession>
<evidence type="ECO:0000313" key="3">
    <source>
        <dbReference type="EMBL" id="RKO63524.1"/>
    </source>
</evidence>
<dbReference type="PANTHER" id="PTHR46558:SF11">
    <property type="entry name" value="HTH-TYPE TRANSCRIPTIONAL REGULATOR XRE"/>
    <property type="match status" value="1"/>
</dbReference>
<dbReference type="AlphaFoldDB" id="A0A420VIL6"/>
<dbReference type="InterPro" id="IPR010982">
    <property type="entry name" value="Lambda_DNA-bd_dom_sf"/>
</dbReference>
<dbReference type="RefSeq" id="WP_120666276.1">
    <property type="nucleotide sequence ID" value="NZ_AZRV01000006.1"/>
</dbReference>
<comment type="caution">
    <text evidence="3">The sequence shown here is derived from an EMBL/GenBank/DDBJ whole genome shotgun (WGS) entry which is preliminary data.</text>
</comment>
<keyword evidence="1" id="KW-0238">DNA-binding</keyword>
<name>A0A420VIL6_9BACI</name>
<dbReference type="SUPFAM" id="SSF47413">
    <property type="entry name" value="lambda repressor-like DNA-binding domains"/>
    <property type="match status" value="1"/>
</dbReference>
<proteinExistence type="predicted"/>
<evidence type="ECO:0000259" key="2">
    <source>
        <dbReference type="PROSITE" id="PS50943"/>
    </source>
</evidence>
<sequence>MATFSERLKQYREKLKEKDKKWTQEYVAKKIGVARVTYTGYENGTKLPPIDTVNKIAELFGVNTDYLMGRSNDPRLSADEDKEVDKKVKELMEIIESMPEEKRNEMKEKILAYARGLADASKLDKN</sequence>
<dbReference type="Proteomes" id="UP000286235">
    <property type="component" value="Unassembled WGS sequence"/>
</dbReference>
<dbReference type="CDD" id="cd00093">
    <property type="entry name" value="HTH_XRE"/>
    <property type="match status" value="1"/>
</dbReference>
<evidence type="ECO:0000313" key="4">
    <source>
        <dbReference type="Proteomes" id="UP000286235"/>
    </source>
</evidence>
<evidence type="ECO:0000256" key="1">
    <source>
        <dbReference type="ARBA" id="ARBA00023125"/>
    </source>
</evidence>
<keyword evidence="4" id="KW-1185">Reference proteome</keyword>
<feature type="domain" description="HTH cro/C1-type" evidence="2">
    <location>
        <begin position="8"/>
        <end position="67"/>
    </location>
</feature>
<dbReference type="Gene3D" id="1.10.260.40">
    <property type="entry name" value="lambda repressor-like DNA-binding domains"/>
    <property type="match status" value="1"/>
</dbReference>
<dbReference type="InterPro" id="IPR001387">
    <property type="entry name" value="Cro/C1-type_HTH"/>
</dbReference>
<dbReference type="EMBL" id="AZRV01000006">
    <property type="protein sequence ID" value="RKO63524.1"/>
    <property type="molecule type" value="Genomic_DNA"/>
</dbReference>
<gene>
    <name evidence="3" type="ORF">Cdeb_02787</name>
</gene>
<protein>
    <submittedName>
        <fullName evidence="3">Putative transcriptional regulator</fullName>
    </submittedName>
</protein>